<evidence type="ECO:0000313" key="4">
    <source>
        <dbReference type="EMBL" id="SAL75429.1"/>
    </source>
</evidence>
<organism evidence="4 5">
    <name type="scientific">Caballeronia choica</name>
    <dbReference type="NCBI Taxonomy" id="326476"/>
    <lineage>
        <taxon>Bacteria</taxon>
        <taxon>Pseudomonadati</taxon>
        <taxon>Pseudomonadota</taxon>
        <taxon>Betaproteobacteria</taxon>
        <taxon>Burkholderiales</taxon>
        <taxon>Burkholderiaceae</taxon>
        <taxon>Caballeronia</taxon>
    </lineage>
</organism>
<dbReference type="Pfam" id="PF01613">
    <property type="entry name" value="Flavin_Reduct"/>
    <property type="match status" value="1"/>
</dbReference>
<proteinExistence type="inferred from homology"/>
<comment type="similarity">
    <text evidence="1">Belongs to the non-flavoprotein flavin reductase family.</text>
</comment>
<dbReference type="InterPro" id="IPR050268">
    <property type="entry name" value="NADH-dep_flavin_reductase"/>
</dbReference>
<accession>A0A158K3X2</accession>
<dbReference type="GO" id="GO:0010181">
    <property type="term" value="F:FMN binding"/>
    <property type="evidence" value="ECO:0007669"/>
    <property type="project" value="InterPro"/>
</dbReference>
<dbReference type="SMART" id="SM00903">
    <property type="entry name" value="Flavin_Reduct"/>
    <property type="match status" value="1"/>
</dbReference>
<dbReference type="PANTHER" id="PTHR30466">
    <property type="entry name" value="FLAVIN REDUCTASE"/>
    <property type="match status" value="1"/>
</dbReference>
<reference evidence="4" key="1">
    <citation type="submission" date="2016-01" db="EMBL/GenBank/DDBJ databases">
        <authorList>
            <person name="Peeters C."/>
        </authorList>
    </citation>
    <scope>NUCLEOTIDE SEQUENCE [LARGE SCALE GENOMIC DNA]</scope>
    <source>
        <strain evidence="4">LMG 22940</strain>
    </source>
</reference>
<evidence type="ECO:0000259" key="3">
    <source>
        <dbReference type="SMART" id="SM00903"/>
    </source>
</evidence>
<comment type="caution">
    <text evidence="4">The sequence shown here is derived from an EMBL/GenBank/DDBJ whole genome shotgun (WGS) entry which is preliminary data.</text>
</comment>
<dbReference type="GO" id="GO:0042602">
    <property type="term" value="F:riboflavin reductase (NADPH) activity"/>
    <property type="evidence" value="ECO:0007669"/>
    <property type="project" value="TreeGrafter"/>
</dbReference>
<dbReference type="InterPro" id="IPR002563">
    <property type="entry name" value="Flavin_Rdtase-like_dom"/>
</dbReference>
<sequence length="165" mass="18037">MSAISIDGRELRNAMGRFATGVCVVTTRTEDGRQAALTVNSFCSVSLDPPLVAWYLNDRSPSLPMFRESGYFAVHVLAADQQDLATHFARFAEDKFAPFSERVQAGLGDVPVLGDVLACFECRTSGIEPYGDHVMILGHVERFSYGSESPLLFHAGRFLEQSATA</sequence>
<name>A0A158K3X2_9BURK</name>
<dbReference type="SUPFAM" id="SSF50475">
    <property type="entry name" value="FMN-binding split barrel"/>
    <property type="match status" value="1"/>
</dbReference>
<dbReference type="Proteomes" id="UP000054770">
    <property type="component" value="Unassembled WGS sequence"/>
</dbReference>
<dbReference type="PANTHER" id="PTHR30466:SF11">
    <property type="entry name" value="FLAVIN-DEPENDENT MONOOXYGENASE, REDUCTASE SUBUNIT HSAB"/>
    <property type="match status" value="1"/>
</dbReference>
<keyword evidence="5" id="KW-1185">Reference proteome</keyword>
<evidence type="ECO:0000256" key="2">
    <source>
        <dbReference type="ARBA" id="ARBA00023002"/>
    </source>
</evidence>
<dbReference type="InterPro" id="IPR012349">
    <property type="entry name" value="Split_barrel_FMN-bd"/>
</dbReference>
<feature type="domain" description="Flavin reductase like" evidence="3">
    <location>
        <begin position="15"/>
        <end position="160"/>
    </location>
</feature>
<dbReference type="Gene3D" id="2.30.110.10">
    <property type="entry name" value="Electron Transport, Fmn-binding Protein, Chain A"/>
    <property type="match status" value="1"/>
</dbReference>
<keyword evidence="2" id="KW-0560">Oxidoreductase</keyword>
<evidence type="ECO:0000313" key="5">
    <source>
        <dbReference type="Proteomes" id="UP000054770"/>
    </source>
</evidence>
<evidence type="ECO:0000256" key="1">
    <source>
        <dbReference type="ARBA" id="ARBA00008898"/>
    </source>
</evidence>
<dbReference type="EMBL" id="FCON02000060">
    <property type="protein sequence ID" value="SAL75429.1"/>
    <property type="molecule type" value="Genomic_DNA"/>
</dbReference>
<protein>
    <submittedName>
        <fullName evidence="4">Flavin reductase domain-containing protein</fullName>
    </submittedName>
</protein>
<dbReference type="AlphaFoldDB" id="A0A158K3X2"/>
<dbReference type="RefSeq" id="WP_087646829.1">
    <property type="nucleotide sequence ID" value="NZ_FCON02000060.1"/>
</dbReference>
<dbReference type="OrthoDB" id="9792858at2"/>
<gene>
    <name evidence="4" type="ORF">AWB68_04770</name>
</gene>